<proteinExistence type="predicted"/>
<gene>
    <name evidence="2" type="ORF">UT41_C0001G0197</name>
</gene>
<dbReference type="STRING" id="1619013.UT41_C0001G0197"/>
<feature type="transmembrane region" description="Helical" evidence="1">
    <location>
        <begin position="15"/>
        <end position="36"/>
    </location>
</feature>
<sequence length="211" mass="24613">MDTKTFPKTSLFDQISFLMVGAIATIVIVFNMVYFFTMPIPTVDLGSALVWLVISYFLGHVIHGISNAIRDIPIIPLLDWESKLAYLPHEALLLKEAEAYFEQPYQEKKPDHLWSLCYIFATAKDTTSQVETFSAYYNLYRGWFTTLLIETLFLSYFLVFSYTHAMLAVWILSIAIAVLMYRRAKRFWQYLHDKVFGIFLITLKFPKKETV</sequence>
<dbReference type="EMBL" id="LBWR01000001">
    <property type="protein sequence ID" value="KKR12653.1"/>
    <property type="molecule type" value="Genomic_DNA"/>
</dbReference>
<dbReference type="AlphaFoldDB" id="A0A0G0NB25"/>
<dbReference type="Proteomes" id="UP000034665">
    <property type="component" value="Unassembled WGS sequence"/>
</dbReference>
<name>A0A0G0NB25_9BACT</name>
<evidence type="ECO:0008006" key="4">
    <source>
        <dbReference type="Google" id="ProtNLM"/>
    </source>
</evidence>
<feature type="transmembrane region" description="Helical" evidence="1">
    <location>
        <begin position="153"/>
        <end position="181"/>
    </location>
</feature>
<comment type="caution">
    <text evidence="2">The sequence shown here is derived from an EMBL/GenBank/DDBJ whole genome shotgun (WGS) entry which is preliminary data.</text>
</comment>
<evidence type="ECO:0000256" key="1">
    <source>
        <dbReference type="SAM" id="Phobius"/>
    </source>
</evidence>
<keyword evidence="1" id="KW-0472">Membrane</keyword>
<evidence type="ECO:0000313" key="3">
    <source>
        <dbReference type="Proteomes" id="UP000034665"/>
    </source>
</evidence>
<keyword evidence="1" id="KW-1133">Transmembrane helix</keyword>
<accession>A0A0G0NB25</accession>
<organism evidence="2 3">
    <name type="scientific">Candidatus Wolfebacteria bacterium GW2011_GWC2_39_22</name>
    <dbReference type="NCBI Taxonomy" id="1619013"/>
    <lineage>
        <taxon>Bacteria</taxon>
        <taxon>Candidatus Wolfeibacteriota</taxon>
    </lineage>
</organism>
<protein>
    <recommendedName>
        <fullName evidence="4">Glycosyl-4,4'-diaponeurosporenoate acyltransferase</fullName>
    </recommendedName>
</protein>
<reference evidence="2 3" key="1">
    <citation type="journal article" date="2015" name="Nature">
        <title>rRNA introns, odd ribosomes, and small enigmatic genomes across a large radiation of phyla.</title>
        <authorList>
            <person name="Brown C.T."/>
            <person name="Hug L.A."/>
            <person name="Thomas B.C."/>
            <person name="Sharon I."/>
            <person name="Castelle C.J."/>
            <person name="Singh A."/>
            <person name="Wilkins M.J."/>
            <person name="Williams K.H."/>
            <person name="Banfield J.F."/>
        </authorList>
    </citation>
    <scope>NUCLEOTIDE SEQUENCE [LARGE SCALE GENOMIC DNA]</scope>
</reference>
<keyword evidence="1" id="KW-0812">Transmembrane</keyword>
<feature type="transmembrane region" description="Helical" evidence="1">
    <location>
        <begin position="48"/>
        <end position="69"/>
    </location>
</feature>
<evidence type="ECO:0000313" key="2">
    <source>
        <dbReference type="EMBL" id="KKR12653.1"/>
    </source>
</evidence>